<gene>
    <name evidence="1" type="ORF">GSI_11699</name>
</gene>
<sequence length="85" mass="9064">MIRGDYSGWATIDTTLQAEHLIGRDRSRGAAMNKSASGGTGKPCESDICRNFNKGTCSTPCQHNRMHKCAGCSSADHGQSACTRT</sequence>
<dbReference type="AlphaFoldDB" id="A0A2G8RWP8"/>
<evidence type="ECO:0000313" key="1">
    <source>
        <dbReference type="EMBL" id="PIL25945.1"/>
    </source>
</evidence>
<protein>
    <submittedName>
        <fullName evidence="1">Uncharacterized protein</fullName>
    </submittedName>
</protein>
<keyword evidence="2" id="KW-1185">Reference proteome</keyword>
<dbReference type="STRING" id="1077348.A0A2G8RWP8"/>
<dbReference type="Proteomes" id="UP000230002">
    <property type="component" value="Unassembled WGS sequence"/>
</dbReference>
<name>A0A2G8RWP8_9APHY</name>
<dbReference type="EMBL" id="AYKW01000045">
    <property type="protein sequence ID" value="PIL25945.1"/>
    <property type="molecule type" value="Genomic_DNA"/>
</dbReference>
<proteinExistence type="predicted"/>
<dbReference type="OrthoDB" id="2744000at2759"/>
<accession>A0A2G8RWP8</accession>
<evidence type="ECO:0000313" key="2">
    <source>
        <dbReference type="Proteomes" id="UP000230002"/>
    </source>
</evidence>
<comment type="caution">
    <text evidence="1">The sequence shown here is derived from an EMBL/GenBank/DDBJ whole genome shotgun (WGS) entry which is preliminary data.</text>
</comment>
<organism evidence="1 2">
    <name type="scientific">Ganoderma sinense ZZ0214-1</name>
    <dbReference type="NCBI Taxonomy" id="1077348"/>
    <lineage>
        <taxon>Eukaryota</taxon>
        <taxon>Fungi</taxon>
        <taxon>Dikarya</taxon>
        <taxon>Basidiomycota</taxon>
        <taxon>Agaricomycotina</taxon>
        <taxon>Agaricomycetes</taxon>
        <taxon>Polyporales</taxon>
        <taxon>Polyporaceae</taxon>
        <taxon>Ganoderma</taxon>
    </lineage>
</organism>
<reference evidence="1 2" key="1">
    <citation type="journal article" date="2015" name="Sci. Rep.">
        <title>Chromosome-level genome map provides insights into diverse defense mechanisms in the medicinal fungus Ganoderma sinense.</title>
        <authorList>
            <person name="Zhu Y."/>
            <person name="Xu J."/>
            <person name="Sun C."/>
            <person name="Zhou S."/>
            <person name="Xu H."/>
            <person name="Nelson D.R."/>
            <person name="Qian J."/>
            <person name="Song J."/>
            <person name="Luo H."/>
            <person name="Xiang L."/>
            <person name="Li Y."/>
            <person name="Xu Z."/>
            <person name="Ji A."/>
            <person name="Wang L."/>
            <person name="Lu S."/>
            <person name="Hayward A."/>
            <person name="Sun W."/>
            <person name="Li X."/>
            <person name="Schwartz D.C."/>
            <person name="Wang Y."/>
            <person name="Chen S."/>
        </authorList>
    </citation>
    <scope>NUCLEOTIDE SEQUENCE [LARGE SCALE GENOMIC DNA]</scope>
    <source>
        <strain evidence="1 2">ZZ0214-1</strain>
    </source>
</reference>